<evidence type="ECO:0000313" key="2">
    <source>
        <dbReference type="EMBL" id="HJB37143.1"/>
    </source>
</evidence>
<name>A0A9D2RY66_9FIRM</name>
<dbReference type="InterPro" id="IPR016259">
    <property type="entry name" value="Hygromycin-B_Kinase"/>
</dbReference>
<sequence length="304" mass="33801">MLFTESIQSWRDWGRVFQSIPAFTPLAREICRWEGLPWAELTPLTPGTNGVFRCGEAVLKIFFPKESGLDPALDFSTELAAAQQAASWGVPTPPVLAHGCLQDKYRFYYIATRYSPGKEAGPWLRDAAPAQQAAFVERLRQLLPQLHRPTQALPRRDLRQEARVNFRLEKLAPSLREEVLARLEGLPLEPAVLTHGDLTGENLLVQEDGSFVVIDWADAHLAPAWYELGPLAFELLAGEGRLWRQLAAGAEELFVERLLDCLCLHDFGPDFLTNLAHRQGRAGFQSLGEVAECLRSQFASGGGG</sequence>
<evidence type="ECO:0000259" key="1">
    <source>
        <dbReference type="Pfam" id="PF01636"/>
    </source>
</evidence>
<reference evidence="2" key="2">
    <citation type="submission" date="2021-04" db="EMBL/GenBank/DDBJ databases">
        <authorList>
            <person name="Gilroy R."/>
        </authorList>
    </citation>
    <scope>NUCLEOTIDE SEQUENCE</scope>
    <source>
        <strain evidence="2">ChiBcolR8-3208</strain>
    </source>
</reference>
<gene>
    <name evidence="2" type="ORF">H9942_03640</name>
</gene>
<dbReference type="PANTHER" id="PTHR21310">
    <property type="entry name" value="AMINOGLYCOSIDE PHOSPHOTRANSFERASE-RELATED-RELATED"/>
    <property type="match status" value="1"/>
</dbReference>
<dbReference type="EMBL" id="DWXZ01000065">
    <property type="protein sequence ID" value="HJB37143.1"/>
    <property type="molecule type" value="Genomic_DNA"/>
</dbReference>
<reference evidence="2" key="1">
    <citation type="journal article" date="2021" name="PeerJ">
        <title>Extensive microbial diversity within the chicken gut microbiome revealed by metagenomics and culture.</title>
        <authorList>
            <person name="Gilroy R."/>
            <person name="Ravi A."/>
            <person name="Getino M."/>
            <person name="Pursley I."/>
            <person name="Horton D.L."/>
            <person name="Alikhan N.F."/>
            <person name="Baker D."/>
            <person name="Gharbi K."/>
            <person name="Hall N."/>
            <person name="Watson M."/>
            <person name="Adriaenssens E.M."/>
            <person name="Foster-Nyarko E."/>
            <person name="Jarju S."/>
            <person name="Secka A."/>
            <person name="Antonio M."/>
            <person name="Oren A."/>
            <person name="Chaudhuri R.R."/>
            <person name="La Ragione R."/>
            <person name="Hildebrand F."/>
            <person name="Pallen M.J."/>
        </authorList>
    </citation>
    <scope>NUCLEOTIDE SEQUENCE</scope>
    <source>
        <strain evidence="2">ChiBcolR8-3208</strain>
    </source>
</reference>
<dbReference type="Gene3D" id="3.90.1200.10">
    <property type="match status" value="1"/>
</dbReference>
<dbReference type="SUPFAM" id="SSF56112">
    <property type="entry name" value="Protein kinase-like (PK-like)"/>
    <property type="match status" value="1"/>
</dbReference>
<dbReference type="Proteomes" id="UP000824214">
    <property type="component" value="Unassembled WGS sequence"/>
</dbReference>
<evidence type="ECO:0000313" key="3">
    <source>
        <dbReference type="Proteomes" id="UP000824214"/>
    </source>
</evidence>
<dbReference type="InterPro" id="IPR011009">
    <property type="entry name" value="Kinase-like_dom_sf"/>
</dbReference>
<comment type="caution">
    <text evidence="2">The sequence shown here is derived from an EMBL/GenBank/DDBJ whole genome shotgun (WGS) entry which is preliminary data.</text>
</comment>
<proteinExistence type="predicted"/>
<dbReference type="Pfam" id="PF01636">
    <property type="entry name" value="APH"/>
    <property type="match status" value="1"/>
</dbReference>
<dbReference type="PIRSF" id="PIRSF000707">
    <property type="entry name" value="Hygromycin-B_kinase"/>
    <property type="match status" value="1"/>
</dbReference>
<dbReference type="InterPro" id="IPR051678">
    <property type="entry name" value="AGP_Transferase"/>
</dbReference>
<protein>
    <submittedName>
        <fullName evidence="2">Aminoglycoside phosphotransferase family protein</fullName>
    </submittedName>
</protein>
<feature type="domain" description="Aminoglycoside phosphotransferase" evidence="1">
    <location>
        <begin position="55"/>
        <end position="233"/>
    </location>
</feature>
<dbReference type="AlphaFoldDB" id="A0A9D2RY66"/>
<accession>A0A9D2RY66</accession>
<dbReference type="InterPro" id="IPR002575">
    <property type="entry name" value="Aminoglycoside_PTrfase"/>
</dbReference>
<organism evidence="2 3">
    <name type="scientific">Candidatus Acutalibacter ornithocaccae</name>
    <dbReference type="NCBI Taxonomy" id="2838416"/>
    <lineage>
        <taxon>Bacteria</taxon>
        <taxon>Bacillati</taxon>
        <taxon>Bacillota</taxon>
        <taxon>Clostridia</taxon>
        <taxon>Eubacteriales</taxon>
        <taxon>Acutalibacteraceae</taxon>
        <taxon>Acutalibacter</taxon>
    </lineage>
</organism>